<gene>
    <name evidence="1" type="ORF">F7725_017776</name>
</gene>
<evidence type="ECO:0000313" key="1">
    <source>
        <dbReference type="EMBL" id="KAF3839059.1"/>
    </source>
</evidence>
<dbReference type="EMBL" id="JAAKFY010000021">
    <property type="protein sequence ID" value="KAF3839059.1"/>
    <property type="molecule type" value="Genomic_DNA"/>
</dbReference>
<sequence>MCVCSAVLAQVVPLGDLPAGVLADLGPVLGSGCFRAVEAQQQSPQDLVLGGPVEVHHQELHGDLGQQLGRDVVDEGLVEDGVQRALLHAGDVHLWQVSSFQNHDAEAKPRFLGRGGGLAVIHRAGILVKELPVPTTTSFECVVFKLARSAPLQVALIYRPPKASTTFLSELSELLTSIAPCLHQLANCGPCGSDPHVTLCVVV</sequence>
<proteinExistence type="predicted"/>
<dbReference type="AlphaFoldDB" id="A0A7J5XR57"/>
<reference evidence="1 2" key="1">
    <citation type="submission" date="2020-03" db="EMBL/GenBank/DDBJ databases">
        <title>Dissostichus mawsoni Genome sequencing and assembly.</title>
        <authorList>
            <person name="Park H."/>
        </authorList>
    </citation>
    <scope>NUCLEOTIDE SEQUENCE [LARGE SCALE GENOMIC DNA]</scope>
    <source>
        <strain evidence="1">DM0001</strain>
        <tissue evidence="1">Muscle</tissue>
    </source>
</reference>
<dbReference type="Proteomes" id="UP000518266">
    <property type="component" value="Unassembled WGS sequence"/>
</dbReference>
<comment type="caution">
    <text evidence="1">The sequence shown here is derived from an EMBL/GenBank/DDBJ whole genome shotgun (WGS) entry which is preliminary data.</text>
</comment>
<organism evidence="1 2">
    <name type="scientific">Dissostichus mawsoni</name>
    <name type="common">Antarctic cod</name>
    <dbReference type="NCBI Taxonomy" id="36200"/>
    <lineage>
        <taxon>Eukaryota</taxon>
        <taxon>Metazoa</taxon>
        <taxon>Chordata</taxon>
        <taxon>Craniata</taxon>
        <taxon>Vertebrata</taxon>
        <taxon>Euteleostomi</taxon>
        <taxon>Actinopterygii</taxon>
        <taxon>Neopterygii</taxon>
        <taxon>Teleostei</taxon>
        <taxon>Neoteleostei</taxon>
        <taxon>Acanthomorphata</taxon>
        <taxon>Eupercaria</taxon>
        <taxon>Perciformes</taxon>
        <taxon>Notothenioidei</taxon>
        <taxon>Nototheniidae</taxon>
        <taxon>Dissostichus</taxon>
    </lineage>
</organism>
<name>A0A7J5XR57_DISMA</name>
<accession>A0A7J5XR57</accession>
<dbReference type="OrthoDB" id="419189at2759"/>
<keyword evidence="2" id="KW-1185">Reference proteome</keyword>
<protein>
    <submittedName>
        <fullName evidence="1">Uncharacterized protein</fullName>
    </submittedName>
</protein>
<evidence type="ECO:0000313" key="2">
    <source>
        <dbReference type="Proteomes" id="UP000518266"/>
    </source>
</evidence>